<evidence type="ECO:0000256" key="6">
    <source>
        <dbReference type="ARBA" id="ARBA00022801"/>
    </source>
</evidence>
<comment type="subcellular location">
    <subcellularLocation>
        <location evidence="2 10">Membrane</location>
        <topology evidence="2 10">Multi-pass membrane protein</topology>
    </subcellularLocation>
</comment>
<evidence type="ECO:0000256" key="9">
    <source>
        <dbReference type="ARBA" id="ARBA00023136"/>
    </source>
</evidence>
<feature type="transmembrane region" description="Helical" evidence="10">
    <location>
        <begin position="278"/>
        <end position="299"/>
    </location>
</feature>
<comment type="similarity">
    <text evidence="3 10">Belongs to the peptidase S54 family.</text>
</comment>
<dbReference type="OrthoDB" id="312200at2759"/>
<keyword evidence="8 10" id="KW-1133">Transmembrane helix</keyword>
<dbReference type="GO" id="GO:0004252">
    <property type="term" value="F:serine-type endopeptidase activity"/>
    <property type="evidence" value="ECO:0007669"/>
    <property type="project" value="InterPro"/>
</dbReference>
<dbReference type="EC" id="3.4.21.105" evidence="10"/>
<feature type="domain" description="Peptidase S54 rhomboid" evidence="12">
    <location>
        <begin position="123"/>
        <end position="265"/>
    </location>
</feature>
<dbReference type="EMBL" id="CCKQ01017893">
    <property type="protein sequence ID" value="CDW89812.1"/>
    <property type="molecule type" value="Genomic_DNA"/>
</dbReference>
<feature type="region of interest" description="Disordered" evidence="11">
    <location>
        <begin position="1"/>
        <end position="25"/>
    </location>
</feature>
<dbReference type="InterPro" id="IPR022764">
    <property type="entry name" value="Peptidase_S54_rhomboid_dom"/>
</dbReference>
<dbReference type="InterPro" id="IPR035952">
    <property type="entry name" value="Rhomboid-like_sf"/>
</dbReference>
<keyword evidence="4 10" id="KW-0645">Protease</keyword>
<keyword evidence="14" id="KW-1185">Reference proteome</keyword>
<gene>
    <name evidence="13" type="primary">Contig12602.g13443</name>
    <name evidence="13" type="ORF">STYLEM_18951</name>
</gene>
<dbReference type="PANTHER" id="PTHR22936">
    <property type="entry name" value="RHOMBOID-RELATED"/>
    <property type="match status" value="1"/>
</dbReference>
<evidence type="ECO:0000256" key="4">
    <source>
        <dbReference type="ARBA" id="ARBA00022670"/>
    </source>
</evidence>
<keyword evidence="5 10" id="KW-0812">Transmembrane</keyword>
<keyword evidence="6 10" id="KW-0378">Hydrolase</keyword>
<dbReference type="Pfam" id="PF01694">
    <property type="entry name" value="Rhomboid"/>
    <property type="match status" value="1"/>
</dbReference>
<dbReference type="AlphaFoldDB" id="A0A078B964"/>
<feature type="transmembrane region" description="Helical" evidence="10">
    <location>
        <begin position="165"/>
        <end position="183"/>
    </location>
</feature>
<evidence type="ECO:0000256" key="1">
    <source>
        <dbReference type="ARBA" id="ARBA00000156"/>
    </source>
</evidence>
<dbReference type="OMA" id="IDIACIF"/>
<keyword evidence="7 10" id="KW-0720">Serine protease</keyword>
<dbReference type="PANTHER" id="PTHR22936:SF69">
    <property type="entry name" value="RHOMBOID-LIKE PROTEIN"/>
    <property type="match status" value="1"/>
</dbReference>
<evidence type="ECO:0000313" key="14">
    <source>
        <dbReference type="Proteomes" id="UP000039865"/>
    </source>
</evidence>
<evidence type="ECO:0000256" key="5">
    <source>
        <dbReference type="ARBA" id="ARBA00022692"/>
    </source>
</evidence>
<dbReference type="Gene3D" id="1.20.1540.10">
    <property type="entry name" value="Rhomboid-like"/>
    <property type="match status" value="1"/>
</dbReference>
<evidence type="ECO:0000256" key="2">
    <source>
        <dbReference type="ARBA" id="ARBA00004141"/>
    </source>
</evidence>
<protein>
    <recommendedName>
        <fullName evidence="10">Rhomboid-like protease</fullName>
        <ecNumber evidence="10">3.4.21.105</ecNumber>
    </recommendedName>
</protein>
<feature type="transmembrane region" description="Helical" evidence="10">
    <location>
        <begin position="70"/>
        <end position="89"/>
    </location>
</feature>
<evidence type="ECO:0000256" key="7">
    <source>
        <dbReference type="ARBA" id="ARBA00022825"/>
    </source>
</evidence>
<evidence type="ECO:0000256" key="3">
    <source>
        <dbReference type="ARBA" id="ARBA00009045"/>
    </source>
</evidence>
<dbReference type="SUPFAM" id="SSF144091">
    <property type="entry name" value="Rhomboid-like"/>
    <property type="match status" value="1"/>
</dbReference>
<evidence type="ECO:0000313" key="13">
    <source>
        <dbReference type="EMBL" id="CDW89812.1"/>
    </source>
</evidence>
<evidence type="ECO:0000256" key="8">
    <source>
        <dbReference type="ARBA" id="ARBA00022989"/>
    </source>
</evidence>
<feature type="transmembrane region" description="Helical" evidence="10">
    <location>
        <begin position="132"/>
        <end position="153"/>
    </location>
</feature>
<comment type="function">
    <text evidence="10">Serine protease involved in intramembrane proteolysis.</text>
</comment>
<name>A0A078B964_STYLE</name>
<reference evidence="13 14" key="1">
    <citation type="submission" date="2014-06" db="EMBL/GenBank/DDBJ databases">
        <authorList>
            <person name="Swart Estienne"/>
        </authorList>
    </citation>
    <scope>NUCLEOTIDE SEQUENCE [LARGE SCALE GENOMIC DNA]</scope>
    <source>
        <strain evidence="13 14">130c</strain>
    </source>
</reference>
<accession>A0A078B964</accession>
<evidence type="ECO:0000256" key="11">
    <source>
        <dbReference type="SAM" id="MobiDB-lite"/>
    </source>
</evidence>
<feature type="transmembrane region" description="Helical" evidence="10">
    <location>
        <begin position="189"/>
        <end position="209"/>
    </location>
</feature>
<dbReference type="GO" id="GO:0016020">
    <property type="term" value="C:membrane"/>
    <property type="evidence" value="ECO:0007669"/>
    <property type="project" value="UniProtKB-SubCell"/>
</dbReference>
<dbReference type="Proteomes" id="UP000039865">
    <property type="component" value="Unassembled WGS sequence"/>
</dbReference>
<feature type="compositionally biased region" description="Low complexity" evidence="11">
    <location>
        <begin position="13"/>
        <end position="25"/>
    </location>
</feature>
<proteinExistence type="inferred from homology"/>
<evidence type="ECO:0000256" key="10">
    <source>
        <dbReference type="RuleBase" id="RU362115"/>
    </source>
</evidence>
<feature type="transmembrane region" description="Helical" evidence="10">
    <location>
        <begin position="221"/>
        <end position="241"/>
    </location>
</feature>
<evidence type="ECO:0000259" key="12">
    <source>
        <dbReference type="Pfam" id="PF01694"/>
    </source>
</evidence>
<comment type="catalytic activity">
    <reaction evidence="1 10">
        <text>Cleaves type-1 transmembrane domains using a catalytic dyad composed of serine and histidine that are contributed by different transmembrane domains.</text>
        <dbReference type="EC" id="3.4.21.105"/>
    </reaction>
</comment>
<sequence length="316" mass="36203">MSNIRTLNDYRDNQNNQNSNYQQNPPRAQAYVVGGQQNRQSQLQHQESKETCKPLKLCFYLFFPNFKLKSVTFAYVVIFLLVYIIDEIVHAAKKAQGGKNIISWACILYESGAKFTYAISKQGHLHRLFMPMFLHSGFFHIFWNIFSFFMIGFSIENSMGKWYRYATLLLIGAIGGNIFSAVIDPYNFGVGASTSLFAVLACLCTWFYLNYDRLGPMKFQYMIFFALMVCFAFLNGFLFPGSGVDSWGHMGGFLYGLALSFILLKGQDMAQQKRLDRFRVPAYLFLIVITAAFTVAMFARNLPECDKIDCAHICDR</sequence>
<dbReference type="GO" id="GO:0006508">
    <property type="term" value="P:proteolysis"/>
    <property type="evidence" value="ECO:0007669"/>
    <property type="project" value="UniProtKB-KW"/>
</dbReference>
<keyword evidence="9 10" id="KW-0472">Membrane</keyword>
<organism evidence="13 14">
    <name type="scientific">Stylonychia lemnae</name>
    <name type="common">Ciliate</name>
    <dbReference type="NCBI Taxonomy" id="5949"/>
    <lineage>
        <taxon>Eukaryota</taxon>
        <taxon>Sar</taxon>
        <taxon>Alveolata</taxon>
        <taxon>Ciliophora</taxon>
        <taxon>Intramacronucleata</taxon>
        <taxon>Spirotrichea</taxon>
        <taxon>Stichotrichia</taxon>
        <taxon>Sporadotrichida</taxon>
        <taxon>Oxytrichidae</taxon>
        <taxon>Stylonychinae</taxon>
        <taxon>Stylonychia</taxon>
    </lineage>
</organism>
<dbReference type="InterPro" id="IPR002610">
    <property type="entry name" value="Peptidase_S54_rhomboid-like"/>
</dbReference>
<feature type="transmembrane region" description="Helical" evidence="10">
    <location>
        <begin position="247"/>
        <end position="266"/>
    </location>
</feature>
<dbReference type="InParanoid" id="A0A078B964"/>